<sequence>MWIACGKFTGNELSRRQEIISMPDTILRYKYVPVDGSFEMPFDKKGSLSIIKDGTMKFTNRKEFNDPFDGWPEIDVKATLKWATKNPPSDMKKHIDSIIEREKGRLPPAQRLLERSRFRRKNEINFENIFFEEFDKYGICSLSRTPLNLLMWAHYAKDHKGFVIEFSIPILKSFEQFSDDQGNIFTQKLKSYGSYTLYPFPVSYEKEKPVVTGDTQAFDKKFITKGKDWEYEQEERVIDFIQGCGVHPYDRKQVLKSVIAGVRMRDEDFTVLKNTVDTVNKEQGMNVTVHKAEPVKGKFALTVPDRDDLNIHNM</sequence>
<reference evidence="2" key="1">
    <citation type="submission" date="2017-02" db="EMBL/GenBank/DDBJ databases">
        <authorList>
            <person name="Daims H."/>
        </authorList>
    </citation>
    <scope>NUCLEOTIDE SEQUENCE [LARGE SCALE GENOMIC DNA]</scope>
</reference>
<name>A0A1R4H8R2_9GAMM</name>
<gene>
    <name evidence="1" type="ORF">CRENPOLYSF2_2790004</name>
</gene>
<evidence type="ECO:0000313" key="1">
    <source>
        <dbReference type="EMBL" id="SJM92623.1"/>
    </source>
</evidence>
<dbReference type="Pfam" id="PF11185">
    <property type="entry name" value="DUF2971"/>
    <property type="match status" value="1"/>
</dbReference>
<protein>
    <recommendedName>
        <fullName evidence="3">DUF2971 domain-containing protein</fullName>
    </recommendedName>
</protein>
<dbReference type="Proteomes" id="UP000195442">
    <property type="component" value="Unassembled WGS sequence"/>
</dbReference>
<dbReference type="EMBL" id="FUKJ01000200">
    <property type="protein sequence ID" value="SJM92623.1"/>
    <property type="molecule type" value="Genomic_DNA"/>
</dbReference>
<dbReference type="AlphaFoldDB" id="A0A1R4H8R2"/>
<proteinExistence type="predicted"/>
<dbReference type="InterPro" id="IPR021352">
    <property type="entry name" value="DUF2971"/>
</dbReference>
<organism evidence="1 2">
    <name type="scientific">Crenothrix polyspora</name>
    <dbReference type="NCBI Taxonomy" id="360316"/>
    <lineage>
        <taxon>Bacteria</taxon>
        <taxon>Pseudomonadati</taxon>
        <taxon>Pseudomonadota</taxon>
        <taxon>Gammaproteobacteria</taxon>
        <taxon>Methylococcales</taxon>
        <taxon>Crenotrichaceae</taxon>
        <taxon>Crenothrix</taxon>
    </lineage>
</organism>
<keyword evidence="2" id="KW-1185">Reference proteome</keyword>
<evidence type="ECO:0008006" key="3">
    <source>
        <dbReference type="Google" id="ProtNLM"/>
    </source>
</evidence>
<accession>A0A1R4H8R2</accession>
<evidence type="ECO:0000313" key="2">
    <source>
        <dbReference type="Proteomes" id="UP000195442"/>
    </source>
</evidence>